<sequence>MPVHYHLYKKNKLLHMFQGGRDGPSGWSANLLTERLGQPGSIPALVQPSGGMAVRHRKGATAERFIFFICPKPENPETVGKSLQLSHEYLQHVLIGHGGTQTLTPR</sequence>
<proteinExistence type="predicted"/>
<evidence type="ECO:0000313" key="2">
    <source>
        <dbReference type="Proteomes" id="UP000286415"/>
    </source>
</evidence>
<comment type="caution">
    <text evidence="1">The sequence shown here is derived from an EMBL/GenBank/DDBJ whole genome shotgun (WGS) entry which is preliminary data.</text>
</comment>
<dbReference type="Proteomes" id="UP000286415">
    <property type="component" value="Unassembled WGS sequence"/>
</dbReference>
<accession>A0A3R7EXJ3</accession>
<organism evidence="1 2">
    <name type="scientific">Clonorchis sinensis</name>
    <name type="common">Chinese liver fluke</name>
    <dbReference type="NCBI Taxonomy" id="79923"/>
    <lineage>
        <taxon>Eukaryota</taxon>
        <taxon>Metazoa</taxon>
        <taxon>Spiralia</taxon>
        <taxon>Lophotrochozoa</taxon>
        <taxon>Platyhelminthes</taxon>
        <taxon>Trematoda</taxon>
        <taxon>Digenea</taxon>
        <taxon>Opisthorchiida</taxon>
        <taxon>Opisthorchiata</taxon>
        <taxon>Opisthorchiidae</taxon>
        <taxon>Clonorchis</taxon>
    </lineage>
</organism>
<reference evidence="1 2" key="2">
    <citation type="journal article" date="2021" name="Genomics">
        <title>High-quality reference genome for Clonorchis sinensis.</title>
        <authorList>
            <person name="Young N.D."/>
            <person name="Stroehlein A.J."/>
            <person name="Kinkar L."/>
            <person name="Wang T."/>
            <person name="Sohn W.M."/>
            <person name="Chang B.C.H."/>
            <person name="Kaur P."/>
            <person name="Weisz D."/>
            <person name="Dudchenko O."/>
            <person name="Aiden E.L."/>
            <person name="Korhonen P.K."/>
            <person name="Gasser R.B."/>
        </authorList>
    </citation>
    <scope>NUCLEOTIDE SEQUENCE [LARGE SCALE GENOMIC DNA]</scope>
    <source>
        <strain evidence="1">Cs-k2</strain>
    </source>
</reference>
<name>A0A3R7EXJ3_CLOSI</name>
<reference evidence="1 2" key="1">
    <citation type="journal article" date="2018" name="Biotechnol. Adv.">
        <title>Improved genomic resources and new bioinformatic workflow for the carcinogenic parasite Clonorchis sinensis: Biotechnological implications.</title>
        <authorList>
            <person name="Wang D."/>
            <person name="Korhonen P.K."/>
            <person name="Gasser R.B."/>
            <person name="Young N.D."/>
        </authorList>
    </citation>
    <scope>NUCLEOTIDE SEQUENCE [LARGE SCALE GENOMIC DNA]</scope>
    <source>
        <strain evidence="1">Cs-k2</strain>
    </source>
</reference>
<gene>
    <name evidence="1" type="ORF">CSKR_100551</name>
</gene>
<dbReference type="InParanoid" id="A0A3R7EXJ3"/>
<evidence type="ECO:0000313" key="1">
    <source>
        <dbReference type="EMBL" id="KAG5449812.1"/>
    </source>
</evidence>
<keyword evidence="2" id="KW-1185">Reference proteome</keyword>
<dbReference type="AlphaFoldDB" id="A0A3R7EXJ3"/>
<dbReference type="EMBL" id="NIRI02000042">
    <property type="protein sequence ID" value="KAG5449812.1"/>
    <property type="molecule type" value="Genomic_DNA"/>
</dbReference>
<protein>
    <submittedName>
        <fullName evidence="1">Uncharacterized protein</fullName>
    </submittedName>
</protein>